<evidence type="ECO:0000256" key="7">
    <source>
        <dbReference type="ARBA" id="ARBA00023204"/>
    </source>
</evidence>
<evidence type="ECO:0000256" key="1">
    <source>
        <dbReference type="ARBA" id="ARBA00004324"/>
    </source>
</evidence>
<evidence type="ECO:0000256" key="2">
    <source>
        <dbReference type="ARBA" id="ARBA00004496"/>
    </source>
</evidence>
<evidence type="ECO:0000256" key="9">
    <source>
        <dbReference type="SAM" id="MobiDB-lite"/>
    </source>
</evidence>
<evidence type="ECO:0000256" key="8">
    <source>
        <dbReference type="ARBA" id="ARBA00023242"/>
    </source>
</evidence>
<evidence type="ECO:0000313" key="13">
    <source>
        <dbReference type="EMBL" id="KIO34766.1"/>
    </source>
</evidence>
<dbReference type="PANTHER" id="PTHR32170:SF3">
    <property type="entry name" value="PROTEASOME ACTIVATOR COMPLEX SUBUNIT 4"/>
    <property type="match status" value="1"/>
</dbReference>
<evidence type="ECO:0000259" key="10">
    <source>
        <dbReference type="Pfam" id="PF11919"/>
    </source>
</evidence>
<dbReference type="Pfam" id="PF23096">
    <property type="entry name" value="HEAT_PSME4"/>
    <property type="match status" value="1"/>
</dbReference>
<keyword evidence="6" id="KW-0227">DNA damage</keyword>
<keyword evidence="5" id="KW-0677">Repeat</keyword>
<keyword evidence="8" id="KW-0539">Nucleus</keyword>
<dbReference type="STRING" id="1051891.A0A0C3QXF4"/>
<organism evidence="13 14">
    <name type="scientific">Tulasnella calospora MUT 4182</name>
    <dbReference type="NCBI Taxonomy" id="1051891"/>
    <lineage>
        <taxon>Eukaryota</taxon>
        <taxon>Fungi</taxon>
        <taxon>Dikarya</taxon>
        <taxon>Basidiomycota</taxon>
        <taxon>Agaricomycotina</taxon>
        <taxon>Agaricomycetes</taxon>
        <taxon>Cantharellales</taxon>
        <taxon>Tulasnellaceae</taxon>
        <taxon>Tulasnella</taxon>
    </lineage>
</organism>
<evidence type="ECO:0000256" key="6">
    <source>
        <dbReference type="ARBA" id="ARBA00022763"/>
    </source>
</evidence>
<dbReference type="InterPro" id="IPR032430">
    <property type="entry name" value="Blm10_mid"/>
</dbReference>
<accession>A0A0C3QXF4</accession>
<dbReference type="Gene3D" id="1.25.10.10">
    <property type="entry name" value="Leucine-rich Repeat Variant"/>
    <property type="match status" value="1"/>
</dbReference>
<feature type="region of interest" description="Disordered" evidence="9">
    <location>
        <begin position="259"/>
        <end position="298"/>
    </location>
</feature>
<feature type="compositionally biased region" description="Polar residues" evidence="9">
    <location>
        <begin position="280"/>
        <end position="289"/>
    </location>
</feature>
<dbReference type="GO" id="GO:0005829">
    <property type="term" value="C:cytosol"/>
    <property type="evidence" value="ECO:0007669"/>
    <property type="project" value="TreeGrafter"/>
</dbReference>
<sequence>MADPPNMEFTAEVLDKLKTYAAHLPYSIEPNSDMQNLLDFYLTRITQCVEAKDYDPGFLQWDSMLNYFHLLKYPIPKPKRIALARVYFDLCVTPGMPLHVVNTCLDTLNSLLRSKKKMSVDDLRLPWKPIYHVLSKDLFLSRRQFEIRQALLPPTLRRMAQLAELTRRFFHPACADEMVDTILPSFNGLDLNSVLATQYYLNTFLPLSHPTWLPMLMRIWSAVNSYMFDERHFALLAQLAEIHLDPAISDPRRIDEIPDDARLDENGLPEDSPRLRWSTGDAQNPSSSARGDDTPRQKMRRQTLGINGINGLGLANGAYGNPSTSQPSKPWTGIFKDIGIFTQEEWDLIMCKCLASMEIPLADAGSFMTGPVVDEEASFEFSRLPKSNWRIYSLAKLIVYSMAPDGKQLPHSGTATPFEIPVAGGGGYFNIPLPKAEKSYLAGCKALDSLAKLIVSLESFFHPSNGSYTTDLSAFLKYIVFEFSKRWHHETLPDCKVPMNRRLTSEIRRELVRCLRTPCLLAMFSGDSDTVSNIQSALKSMTIMEADLIVPAILERAIPSLEALVETQRTLAVIKALGAVALGIVSRDVYYGGAKHLVQVLELLLPGIDANDPLKTVCTTAFLVEVSQHIQFSDLTEVELAAVSSDTKDASWSPVISKAELLPTVRFDILPSPSEETDSRLSNEEEDRLLRDSTAGFANWVTGFIRRVIVLLENLPDETAPGSSNGGGTESTVVSAAMEACSQICSHLSEPLFDLVLDLVWNFATTTVRANAVRAVHQLVECVARANSSKTLKRFLPYAIRNIRSELDHGASSVRTTTYSHIEPSDATLHWNIAILRGSLYHGGRAVLEYKDDLSSVIDVLHRKTFSKRGFSYTGKLLYSLLDTLTQIYTLEDRFVNPDEWDSASFRSGHHRYWGRLYAAEDVEIQWHIPSSDEVVFVLELLTLHIEPTLSTLESLISDTATRNEAWENDFCRHLSFVRNAFAALPTIRQEFMSENEILESCGSSDVLNELPEFIASVKPVKSGFVFDSPSDPRYTLVSGLRDRFARFLHSASEKLVDEGDENTVDAILMLIRSCRTYFLDYGDSRYSHQSQESDYLSELGVTRRYANQKVWPRAIFVRRAQLYHAARLRWNALERRRGKLEDSLIDDLLKWSTWSYATGKSFSHIIDSVCSIAYDGIRKRSLGQLYPHLEKGSDDDRMKGALYTLNLSNFCEPTLVYDLTKYTFGCQWNEKPSIQNCVSSIADQCVSGFVEPSFVVYKVQYPPTEENIARLRDLLPSNMADSALVKRCAVNRSKRHAMQESAMVDVRDLLLRIAEDPRTHWKYSITAIRLLRTLIRRDSPLHASHVEYLLTQTHADHPSMRYYAQRAVMKASRYIKLRTSTGSPEDIAFYRNHNPLRRTFLTPQPSHEYTAEYLESFKGPLDRAVAREEPVLQDKLWSGWLVWKYQSRFLIADSTKSTFQPWDPVSTPAIEVIKRLARSTSFWDKLSTHFSEENYHETTVMDNVANVKSLVQLMEEDIFPVLRQVIEKLISDKDQNKQRGAAELLAGLLGGSKHWPTDAQDRLWAWFTPILDQVLGTNVKTDTLTIWSSFLEYVLSNKDPRRVQPLVDWLVKKGLSVDFNSESSFEPIKMTFFIRTMIEALGWRFAPWAPAFLKVYWSQIGCEHDEVTSYIAEALMSFCKISWRPTPSQPIAEVFVRECATWPSDDDIMGLEHGYHLDALLNLVAEFPEMRENRLPGALAPRSPYDRQAVDVLVRQRFANTTCLQEIDDNFQVIRWLFTGLQEVNASSMFQYIIPMLPELFKAAELQDHDALARRSQTLLTALCGVTPPLPKLPNLLDVIFVTIRKSPSWRIRSNTLPMLQILYFRQAPIISEEMVVRIQDVLSECLSDEVVEVRERAAITLSGILRCSPRRTILLLKDRFVREASRITLPSRNTPKYASALRRLHAAVLGVTALIDAFPYSVPSWLPELIGDVLSRHTYDPIPISTTVRKCATKFKETHQDTWHEDSLKFDEEQMSALATLLAGSSYYA</sequence>
<dbReference type="GO" id="GO:0070628">
    <property type="term" value="F:proteasome binding"/>
    <property type="evidence" value="ECO:0007669"/>
    <property type="project" value="InterPro"/>
</dbReference>
<dbReference type="InterPro" id="IPR055455">
    <property type="entry name" value="HEAT_PSME4"/>
</dbReference>
<protein>
    <recommendedName>
        <fullName evidence="15">ARM repeat-containing protein</fullName>
    </recommendedName>
</protein>
<gene>
    <name evidence="13" type="ORF">M407DRAFT_13461</name>
</gene>
<name>A0A0C3QXF4_9AGAM</name>
<dbReference type="GO" id="GO:0010499">
    <property type="term" value="P:proteasomal ubiquitin-independent protein catabolic process"/>
    <property type="evidence" value="ECO:0007669"/>
    <property type="project" value="TreeGrafter"/>
</dbReference>
<dbReference type="Proteomes" id="UP000054248">
    <property type="component" value="Unassembled WGS sequence"/>
</dbReference>
<dbReference type="InterPro" id="IPR035309">
    <property type="entry name" value="PSME4"/>
</dbReference>
<comment type="similarity">
    <text evidence="3">Belongs to the BLM10 family.</text>
</comment>
<comment type="subcellular location">
    <subcellularLocation>
        <location evidence="2">Cytoplasm</location>
    </subcellularLocation>
    <subcellularLocation>
        <location evidence="1">Nucleus speckle</location>
    </subcellularLocation>
</comment>
<reference evidence="13 14" key="1">
    <citation type="submission" date="2014-04" db="EMBL/GenBank/DDBJ databases">
        <authorList>
            <consortium name="DOE Joint Genome Institute"/>
            <person name="Kuo A."/>
            <person name="Girlanda M."/>
            <person name="Perotto S."/>
            <person name="Kohler A."/>
            <person name="Nagy L.G."/>
            <person name="Floudas D."/>
            <person name="Copeland A."/>
            <person name="Barry K.W."/>
            <person name="Cichocki N."/>
            <person name="Veneault-Fourrey C."/>
            <person name="LaButti K."/>
            <person name="Lindquist E.A."/>
            <person name="Lipzen A."/>
            <person name="Lundell T."/>
            <person name="Morin E."/>
            <person name="Murat C."/>
            <person name="Sun H."/>
            <person name="Tunlid A."/>
            <person name="Henrissat B."/>
            <person name="Grigoriev I.V."/>
            <person name="Hibbett D.S."/>
            <person name="Martin F."/>
            <person name="Nordberg H.P."/>
            <person name="Cantor M.N."/>
            <person name="Hua S.X."/>
        </authorList>
    </citation>
    <scope>NUCLEOTIDE SEQUENCE [LARGE SCALE GENOMIC DNA]</scope>
    <source>
        <strain evidence="13 14">MUT 4182</strain>
    </source>
</reference>
<dbReference type="HOGENOM" id="CLU_000772_3_0_1"/>
<feature type="domain" description="Proteasome activator complex subunit 4-like HEAT repeat-like" evidence="12">
    <location>
        <begin position="1481"/>
        <end position="1626"/>
    </location>
</feature>
<dbReference type="GO" id="GO:0016607">
    <property type="term" value="C:nuclear speck"/>
    <property type="evidence" value="ECO:0007669"/>
    <property type="project" value="UniProtKB-SubCell"/>
</dbReference>
<dbReference type="InterPro" id="IPR021843">
    <property type="entry name" value="PSME4_C"/>
</dbReference>
<dbReference type="PANTHER" id="PTHR32170">
    <property type="entry name" value="PROTEASOME ACTIVATOR COMPLEX SUBUNIT 4"/>
    <property type="match status" value="1"/>
</dbReference>
<evidence type="ECO:0000259" key="11">
    <source>
        <dbReference type="Pfam" id="PF16507"/>
    </source>
</evidence>
<dbReference type="Pfam" id="PF16507">
    <property type="entry name" value="HEAT_PSME4_mid"/>
    <property type="match status" value="1"/>
</dbReference>
<reference evidence="14" key="2">
    <citation type="submission" date="2015-01" db="EMBL/GenBank/DDBJ databases">
        <title>Evolutionary Origins and Diversification of the Mycorrhizal Mutualists.</title>
        <authorList>
            <consortium name="DOE Joint Genome Institute"/>
            <consortium name="Mycorrhizal Genomics Consortium"/>
            <person name="Kohler A."/>
            <person name="Kuo A."/>
            <person name="Nagy L.G."/>
            <person name="Floudas D."/>
            <person name="Copeland A."/>
            <person name="Barry K.W."/>
            <person name="Cichocki N."/>
            <person name="Veneault-Fourrey C."/>
            <person name="LaButti K."/>
            <person name="Lindquist E.A."/>
            <person name="Lipzen A."/>
            <person name="Lundell T."/>
            <person name="Morin E."/>
            <person name="Murat C."/>
            <person name="Riley R."/>
            <person name="Ohm R."/>
            <person name="Sun H."/>
            <person name="Tunlid A."/>
            <person name="Henrissat B."/>
            <person name="Grigoriev I.V."/>
            <person name="Hibbett D.S."/>
            <person name="Martin F."/>
        </authorList>
    </citation>
    <scope>NUCLEOTIDE SEQUENCE [LARGE SCALE GENOMIC DNA]</scope>
    <source>
        <strain evidence="14">MUT 4182</strain>
    </source>
</reference>
<evidence type="ECO:0000256" key="4">
    <source>
        <dbReference type="ARBA" id="ARBA00022490"/>
    </source>
</evidence>
<dbReference type="InterPro" id="IPR011989">
    <property type="entry name" value="ARM-like"/>
</dbReference>
<evidence type="ECO:0000313" key="14">
    <source>
        <dbReference type="Proteomes" id="UP000054248"/>
    </source>
</evidence>
<dbReference type="GO" id="GO:0006281">
    <property type="term" value="P:DNA repair"/>
    <property type="evidence" value="ECO:0007669"/>
    <property type="project" value="UniProtKB-KW"/>
</dbReference>
<keyword evidence="4" id="KW-0963">Cytoplasm</keyword>
<feature type="domain" description="Proteasome activator Blm10 middle HEAT repeats region" evidence="11">
    <location>
        <begin position="450"/>
        <end position="987"/>
    </location>
</feature>
<dbReference type="SUPFAM" id="SSF48371">
    <property type="entry name" value="ARM repeat"/>
    <property type="match status" value="2"/>
</dbReference>
<feature type="domain" description="Proteasome activator complex subunit 4 C-terminal" evidence="10">
    <location>
        <begin position="1944"/>
        <end position="2031"/>
    </location>
</feature>
<dbReference type="InterPro" id="IPR016024">
    <property type="entry name" value="ARM-type_fold"/>
</dbReference>
<evidence type="ECO:0008006" key="15">
    <source>
        <dbReference type="Google" id="ProtNLM"/>
    </source>
</evidence>
<dbReference type="GO" id="GO:0016504">
    <property type="term" value="F:peptidase activator activity"/>
    <property type="evidence" value="ECO:0007669"/>
    <property type="project" value="InterPro"/>
</dbReference>
<dbReference type="Pfam" id="PF11919">
    <property type="entry name" value="PSME4_C"/>
    <property type="match status" value="1"/>
</dbReference>
<evidence type="ECO:0000256" key="3">
    <source>
        <dbReference type="ARBA" id="ARBA00005739"/>
    </source>
</evidence>
<evidence type="ECO:0000256" key="5">
    <source>
        <dbReference type="ARBA" id="ARBA00022737"/>
    </source>
</evidence>
<keyword evidence="7" id="KW-0234">DNA repair</keyword>
<dbReference type="EMBL" id="KN822942">
    <property type="protein sequence ID" value="KIO34766.1"/>
    <property type="molecule type" value="Genomic_DNA"/>
</dbReference>
<keyword evidence="14" id="KW-1185">Reference proteome</keyword>
<evidence type="ECO:0000259" key="12">
    <source>
        <dbReference type="Pfam" id="PF23096"/>
    </source>
</evidence>
<dbReference type="OrthoDB" id="17907at2759"/>
<proteinExistence type="inferred from homology"/>